<feature type="domain" description="DUF6534" evidence="3">
    <location>
        <begin position="209"/>
        <end position="297"/>
    </location>
</feature>
<keyword evidence="2" id="KW-0812">Transmembrane</keyword>
<dbReference type="EMBL" id="ML178819">
    <property type="protein sequence ID" value="TFL03983.1"/>
    <property type="molecule type" value="Genomic_DNA"/>
</dbReference>
<proteinExistence type="predicted"/>
<dbReference type="AlphaFoldDB" id="A0A5C3QPS8"/>
<keyword evidence="5" id="KW-1185">Reference proteome</keyword>
<dbReference type="Proteomes" id="UP000305067">
    <property type="component" value="Unassembled WGS sequence"/>
</dbReference>
<feature type="transmembrane region" description="Helical" evidence="2">
    <location>
        <begin position="54"/>
        <end position="76"/>
    </location>
</feature>
<evidence type="ECO:0000313" key="4">
    <source>
        <dbReference type="EMBL" id="TFL03983.1"/>
    </source>
</evidence>
<name>A0A5C3QPS8_9AGAR</name>
<keyword evidence="2" id="KW-0472">Membrane</keyword>
<organism evidence="4 5">
    <name type="scientific">Pterulicium gracile</name>
    <dbReference type="NCBI Taxonomy" id="1884261"/>
    <lineage>
        <taxon>Eukaryota</taxon>
        <taxon>Fungi</taxon>
        <taxon>Dikarya</taxon>
        <taxon>Basidiomycota</taxon>
        <taxon>Agaricomycotina</taxon>
        <taxon>Agaricomycetes</taxon>
        <taxon>Agaricomycetidae</taxon>
        <taxon>Agaricales</taxon>
        <taxon>Pleurotineae</taxon>
        <taxon>Pterulaceae</taxon>
        <taxon>Pterulicium</taxon>
    </lineage>
</organism>
<evidence type="ECO:0000256" key="1">
    <source>
        <dbReference type="SAM" id="MobiDB-lite"/>
    </source>
</evidence>
<keyword evidence="2" id="KW-1133">Transmembrane helix</keyword>
<reference evidence="4 5" key="1">
    <citation type="journal article" date="2019" name="Nat. Ecol. Evol.">
        <title>Megaphylogeny resolves global patterns of mushroom evolution.</title>
        <authorList>
            <person name="Varga T."/>
            <person name="Krizsan K."/>
            <person name="Foldi C."/>
            <person name="Dima B."/>
            <person name="Sanchez-Garcia M."/>
            <person name="Sanchez-Ramirez S."/>
            <person name="Szollosi G.J."/>
            <person name="Szarkandi J.G."/>
            <person name="Papp V."/>
            <person name="Albert L."/>
            <person name="Andreopoulos W."/>
            <person name="Angelini C."/>
            <person name="Antonin V."/>
            <person name="Barry K.W."/>
            <person name="Bougher N.L."/>
            <person name="Buchanan P."/>
            <person name="Buyck B."/>
            <person name="Bense V."/>
            <person name="Catcheside P."/>
            <person name="Chovatia M."/>
            <person name="Cooper J."/>
            <person name="Damon W."/>
            <person name="Desjardin D."/>
            <person name="Finy P."/>
            <person name="Geml J."/>
            <person name="Haridas S."/>
            <person name="Hughes K."/>
            <person name="Justo A."/>
            <person name="Karasinski D."/>
            <person name="Kautmanova I."/>
            <person name="Kiss B."/>
            <person name="Kocsube S."/>
            <person name="Kotiranta H."/>
            <person name="LaButti K.M."/>
            <person name="Lechner B.E."/>
            <person name="Liimatainen K."/>
            <person name="Lipzen A."/>
            <person name="Lukacs Z."/>
            <person name="Mihaltcheva S."/>
            <person name="Morgado L.N."/>
            <person name="Niskanen T."/>
            <person name="Noordeloos M.E."/>
            <person name="Ohm R.A."/>
            <person name="Ortiz-Santana B."/>
            <person name="Ovrebo C."/>
            <person name="Racz N."/>
            <person name="Riley R."/>
            <person name="Savchenko A."/>
            <person name="Shiryaev A."/>
            <person name="Soop K."/>
            <person name="Spirin V."/>
            <person name="Szebenyi C."/>
            <person name="Tomsovsky M."/>
            <person name="Tulloss R.E."/>
            <person name="Uehling J."/>
            <person name="Grigoriev I.V."/>
            <person name="Vagvolgyi C."/>
            <person name="Papp T."/>
            <person name="Martin F.M."/>
            <person name="Miettinen O."/>
            <person name="Hibbett D.S."/>
            <person name="Nagy L.G."/>
        </authorList>
    </citation>
    <scope>NUCLEOTIDE SEQUENCE [LARGE SCALE GENOMIC DNA]</scope>
    <source>
        <strain evidence="4 5">CBS 309.79</strain>
    </source>
</reference>
<dbReference type="InterPro" id="IPR045339">
    <property type="entry name" value="DUF6534"/>
</dbReference>
<dbReference type="OrthoDB" id="3012488at2759"/>
<dbReference type="STRING" id="1884261.A0A5C3QPS8"/>
<evidence type="ECO:0000313" key="5">
    <source>
        <dbReference type="Proteomes" id="UP000305067"/>
    </source>
</evidence>
<accession>A0A5C3QPS8</accession>
<feature type="compositionally biased region" description="Polar residues" evidence="1">
    <location>
        <begin position="314"/>
        <end position="335"/>
    </location>
</feature>
<dbReference type="Pfam" id="PF20152">
    <property type="entry name" value="DUF6534"/>
    <property type="match status" value="1"/>
</dbReference>
<evidence type="ECO:0000259" key="3">
    <source>
        <dbReference type="Pfam" id="PF20152"/>
    </source>
</evidence>
<feature type="transmembrane region" description="Helical" evidence="2">
    <location>
        <begin position="162"/>
        <end position="187"/>
    </location>
</feature>
<feature type="transmembrane region" description="Helical" evidence="2">
    <location>
        <begin position="125"/>
        <end position="150"/>
    </location>
</feature>
<feature type="transmembrane region" description="Helical" evidence="2">
    <location>
        <begin position="199"/>
        <end position="221"/>
    </location>
</feature>
<dbReference type="PANTHER" id="PTHR40465">
    <property type="entry name" value="CHROMOSOME 1, WHOLE GENOME SHOTGUN SEQUENCE"/>
    <property type="match status" value="1"/>
</dbReference>
<dbReference type="PANTHER" id="PTHR40465:SF1">
    <property type="entry name" value="DUF6534 DOMAIN-CONTAINING PROTEIN"/>
    <property type="match status" value="1"/>
</dbReference>
<protein>
    <recommendedName>
        <fullName evidence="3">DUF6534 domain-containing protein</fullName>
    </recommendedName>
</protein>
<evidence type="ECO:0000256" key="2">
    <source>
        <dbReference type="SAM" id="Phobius"/>
    </source>
</evidence>
<feature type="transmembrane region" description="Helical" evidence="2">
    <location>
        <begin position="242"/>
        <end position="264"/>
    </location>
</feature>
<feature type="transmembrane region" description="Helical" evidence="2">
    <location>
        <begin position="88"/>
        <end position="113"/>
    </location>
</feature>
<gene>
    <name evidence="4" type="ORF">BDV98DRAFT_563358</name>
</gene>
<feature type="region of interest" description="Disordered" evidence="1">
    <location>
        <begin position="314"/>
        <end position="347"/>
    </location>
</feature>
<feature type="transmembrane region" description="Helical" evidence="2">
    <location>
        <begin position="270"/>
        <end position="291"/>
    </location>
</feature>
<sequence length="347" mass="38643">MSRTCPSKEPDSRLMFHEETFRASRLYRSNLPRTLPCHSPVMSPHSFEAAFGPLYVGSLLAMGLFGITTLQMYFYYRHYPKDEPWLKVLSGVVWILDVVHIALVGHVVYAYVIACFADPEAGMRLNTWSITTSLLLNVIIAVFSQCFFAHQIHTLCHPKHRWWVSSLVIFFVLAHFGSGVGAAVRFYGLKELRDMQEATVVSVIFGTTAVVSDIIIAVALCKIFTSNRPTAMKATLRAINVLILYAINRCILTSIAAIVEVALFRMLSTPFWAIAVDFVIGKLYINSYFAALNARSSVTRRTLRDEDHVTDISPSIEFTSTGSGTYSMSNITGTTDTRDSKTPGGKS</sequence>